<evidence type="ECO:0000313" key="1">
    <source>
        <dbReference type="Proteomes" id="UP000887578"/>
    </source>
</evidence>
<dbReference type="WBParaSite" id="PDA_v2.g13233.t1">
    <property type="protein sequence ID" value="PDA_v2.g13233.t1"/>
    <property type="gene ID" value="PDA_v2.g13233"/>
</dbReference>
<organism evidence="1 2">
    <name type="scientific">Panagrolaimus davidi</name>
    <dbReference type="NCBI Taxonomy" id="227884"/>
    <lineage>
        <taxon>Eukaryota</taxon>
        <taxon>Metazoa</taxon>
        <taxon>Ecdysozoa</taxon>
        <taxon>Nematoda</taxon>
        <taxon>Chromadorea</taxon>
        <taxon>Rhabditida</taxon>
        <taxon>Tylenchina</taxon>
        <taxon>Panagrolaimomorpha</taxon>
        <taxon>Panagrolaimoidea</taxon>
        <taxon>Panagrolaimidae</taxon>
        <taxon>Panagrolaimus</taxon>
    </lineage>
</organism>
<dbReference type="SUPFAM" id="SSF54695">
    <property type="entry name" value="POZ domain"/>
    <property type="match status" value="1"/>
</dbReference>
<keyword evidence="1" id="KW-1185">Reference proteome</keyword>
<dbReference type="Proteomes" id="UP000887578">
    <property type="component" value="Unplaced"/>
</dbReference>
<accession>A0A914PCU2</accession>
<protein>
    <submittedName>
        <fullName evidence="2">BTB domain-containing protein</fullName>
    </submittedName>
</protein>
<dbReference type="InterPro" id="IPR011333">
    <property type="entry name" value="SKP1/BTB/POZ_sf"/>
</dbReference>
<sequence>MSPIFNQIFENSPVIPVKIAINGIDSKAIQHGLDFCHGTIDKITGYEMDLLKFSSEFMITKLQAECIPFLERKISVENVCAILTIAKYNKMFSIIDACIKFIAKNNRTINLSTLPEDIRNEISSSIN</sequence>
<evidence type="ECO:0000313" key="2">
    <source>
        <dbReference type="WBParaSite" id="PDA_v2.g13233.t1"/>
    </source>
</evidence>
<dbReference type="AlphaFoldDB" id="A0A914PCU2"/>
<dbReference type="Gene3D" id="3.30.710.10">
    <property type="entry name" value="Potassium Channel Kv1.1, Chain A"/>
    <property type="match status" value="1"/>
</dbReference>
<name>A0A914PCU2_9BILA</name>
<reference evidence="2" key="1">
    <citation type="submission" date="2022-11" db="UniProtKB">
        <authorList>
            <consortium name="WormBaseParasite"/>
        </authorList>
    </citation>
    <scope>IDENTIFICATION</scope>
</reference>
<proteinExistence type="predicted"/>